<name>A0A2T9YID4_9FUNG</name>
<accession>A0A2T9YID4</accession>
<organism evidence="1 2">
    <name type="scientific">Smittium simulii</name>
    <dbReference type="NCBI Taxonomy" id="133385"/>
    <lineage>
        <taxon>Eukaryota</taxon>
        <taxon>Fungi</taxon>
        <taxon>Fungi incertae sedis</taxon>
        <taxon>Zoopagomycota</taxon>
        <taxon>Kickxellomycotina</taxon>
        <taxon>Harpellomycetes</taxon>
        <taxon>Harpellales</taxon>
        <taxon>Legeriomycetaceae</taxon>
        <taxon>Smittium</taxon>
    </lineage>
</organism>
<dbReference type="OrthoDB" id="10502831at2759"/>
<sequence length="196" mass="22601">MSNVRNLGLLAPNKWNHAILLSLGVNVRDVGFYDVFNVKNFDLNIRDIVEFDKNNNVLNTQFGGKHNVMNTFHDNIQTMIAEVNLENIDYNILANNTANETNGVIFRALDSIIRRDNTNKETVRLVAEGLLIKYYMNRFHKYVLSPKPQISFFVGTSSYCIPDLVISDNRNNTRYILVEEDKQFDNTDPYFAITDI</sequence>
<gene>
    <name evidence="1" type="ORF">BB561_004028</name>
</gene>
<reference evidence="1 2" key="1">
    <citation type="journal article" date="2018" name="MBio">
        <title>Comparative Genomics Reveals the Core Gene Toolbox for the Fungus-Insect Symbiosis.</title>
        <authorList>
            <person name="Wang Y."/>
            <person name="Stata M."/>
            <person name="Wang W."/>
            <person name="Stajich J.E."/>
            <person name="White M.M."/>
            <person name="Moncalvo J.M."/>
        </authorList>
    </citation>
    <scope>NUCLEOTIDE SEQUENCE [LARGE SCALE GENOMIC DNA]</scope>
    <source>
        <strain evidence="1 2">SWE-8-4</strain>
    </source>
</reference>
<protein>
    <submittedName>
        <fullName evidence="1">Uncharacterized protein</fullName>
    </submittedName>
</protein>
<dbReference type="AlphaFoldDB" id="A0A2T9YID4"/>
<keyword evidence="2" id="KW-1185">Reference proteome</keyword>
<evidence type="ECO:0000313" key="1">
    <source>
        <dbReference type="EMBL" id="PVU92112.1"/>
    </source>
</evidence>
<proteinExistence type="predicted"/>
<evidence type="ECO:0000313" key="2">
    <source>
        <dbReference type="Proteomes" id="UP000245383"/>
    </source>
</evidence>
<dbReference type="EMBL" id="MBFR01000173">
    <property type="protein sequence ID" value="PVU92112.1"/>
    <property type="molecule type" value="Genomic_DNA"/>
</dbReference>
<dbReference type="Proteomes" id="UP000245383">
    <property type="component" value="Unassembled WGS sequence"/>
</dbReference>
<comment type="caution">
    <text evidence="1">The sequence shown here is derived from an EMBL/GenBank/DDBJ whole genome shotgun (WGS) entry which is preliminary data.</text>
</comment>